<proteinExistence type="predicted"/>
<dbReference type="GO" id="GO:1990133">
    <property type="term" value="C:molybdopterin adenylyltransferase complex"/>
    <property type="evidence" value="ECO:0007669"/>
    <property type="project" value="TreeGrafter"/>
</dbReference>
<dbReference type="Pfam" id="PF02597">
    <property type="entry name" value="ThiS"/>
    <property type="match status" value="1"/>
</dbReference>
<protein>
    <submittedName>
        <fullName evidence="2">Molybdopterin-converting factor subunit 1 (MPT synthase subunit 1) (Molybdopterin synthase subunit 1) (Molybdenum cofactor biosynthesis protein D) (Molybdopterin-converting factor small subunit)</fullName>
    </submittedName>
</protein>
<dbReference type="Gene3D" id="3.10.20.30">
    <property type="match status" value="1"/>
</dbReference>
<evidence type="ECO:0000313" key="2">
    <source>
        <dbReference type="EMBL" id="CBI09428.1"/>
    </source>
</evidence>
<name>E6QQA7_9ZZZZ</name>
<organism evidence="2">
    <name type="scientific">mine drainage metagenome</name>
    <dbReference type="NCBI Taxonomy" id="410659"/>
    <lineage>
        <taxon>unclassified sequences</taxon>
        <taxon>metagenomes</taxon>
        <taxon>ecological metagenomes</taxon>
    </lineage>
</organism>
<comment type="caution">
    <text evidence="2">The sequence shown here is derived from an EMBL/GenBank/DDBJ whole genome shotgun (WGS) entry which is preliminary data.</text>
</comment>
<evidence type="ECO:0000256" key="1">
    <source>
        <dbReference type="ARBA" id="ARBA00022741"/>
    </source>
</evidence>
<gene>
    <name evidence="2" type="primary">moaD</name>
    <name evidence="2" type="ORF">CARN7_0156</name>
</gene>
<dbReference type="InterPro" id="IPR044672">
    <property type="entry name" value="MOCS2A"/>
</dbReference>
<reference evidence="2" key="1">
    <citation type="submission" date="2009-10" db="EMBL/GenBank/DDBJ databases">
        <title>Diversity of trophic interactions inside an arsenic-rich microbial ecosystem.</title>
        <authorList>
            <person name="Bertin P.N."/>
            <person name="Heinrich-Salmeron A."/>
            <person name="Pelletier E."/>
            <person name="Goulhen-Chollet F."/>
            <person name="Arsene-Ploetze F."/>
            <person name="Gallien S."/>
            <person name="Calteau A."/>
            <person name="Vallenet D."/>
            <person name="Casiot C."/>
            <person name="Chane-Woon-Ming B."/>
            <person name="Giloteaux L."/>
            <person name="Barakat M."/>
            <person name="Bonnefoy V."/>
            <person name="Bruneel O."/>
            <person name="Chandler M."/>
            <person name="Cleiss J."/>
            <person name="Duran R."/>
            <person name="Elbaz-Poulichet F."/>
            <person name="Fonknechten N."/>
            <person name="Lauga B."/>
            <person name="Mornico D."/>
            <person name="Ortet P."/>
            <person name="Schaeffer C."/>
            <person name="Siguier P."/>
            <person name="Alexander Thil Smith A."/>
            <person name="Van Dorsselaer A."/>
            <person name="Weissenbach J."/>
            <person name="Medigue C."/>
            <person name="Le Paslier D."/>
        </authorList>
    </citation>
    <scope>NUCLEOTIDE SEQUENCE</scope>
</reference>
<dbReference type="PANTHER" id="PTHR33359:SF1">
    <property type="entry name" value="MOLYBDOPTERIN SYNTHASE SULFUR CARRIER SUBUNIT"/>
    <property type="match status" value="1"/>
</dbReference>
<dbReference type="CDD" id="cd00754">
    <property type="entry name" value="Ubl_MoaD"/>
    <property type="match status" value="1"/>
</dbReference>
<dbReference type="InterPro" id="IPR016155">
    <property type="entry name" value="Mopterin_synth/thiamin_S_b"/>
</dbReference>
<dbReference type="GO" id="GO:0000166">
    <property type="term" value="F:nucleotide binding"/>
    <property type="evidence" value="ECO:0007669"/>
    <property type="project" value="UniProtKB-KW"/>
</dbReference>
<dbReference type="InterPro" id="IPR012675">
    <property type="entry name" value="Beta-grasp_dom_sf"/>
</dbReference>
<dbReference type="NCBIfam" id="TIGR01682">
    <property type="entry name" value="moaD"/>
    <property type="match status" value="1"/>
</dbReference>
<dbReference type="GO" id="GO:0006777">
    <property type="term" value="P:Mo-molybdopterin cofactor biosynthetic process"/>
    <property type="evidence" value="ECO:0007669"/>
    <property type="project" value="InterPro"/>
</dbReference>
<keyword evidence="1" id="KW-0547">Nucleotide-binding</keyword>
<dbReference type="EMBL" id="CABR01000031">
    <property type="protein sequence ID" value="CBI09428.1"/>
    <property type="molecule type" value="Genomic_DNA"/>
</dbReference>
<dbReference type="AlphaFoldDB" id="E6QQA7"/>
<dbReference type="SUPFAM" id="SSF54285">
    <property type="entry name" value="MoaD/ThiS"/>
    <property type="match status" value="1"/>
</dbReference>
<accession>E6QQA7</accession>
<sequence>MMMLRLLYFARLREQFGMSTEEVNLPLSVRNVKGLTDWLRARGGAWESELASGRPVLVAVNQDLASPERIIHPGDEIAFFPPVTGG</sequence>
<dbReference type="PANTHER" id="PTHR33359">
    <property type="entry name" value="MOLYBDOPTERIN SYNTHASE SULFUR CARRIER SUBUNIT"/>
    <property type="match status" value="1"/>
</dbReference>
<dbReference type="InterPro" id="IPR003749">
    <property type="entry name" value="ThiS/MoaD-like"/>
</dbReference>